<dbReference type="PATRIC" id="fig|1265738.3.peg.3945"/>
<dbReference type="Proteomes" id="UP000011991">
    <property type="component" value="Unassembled WGS sequence"/>
</dbReference>
<protein>
    <submittedName>
        <fullName evidence="1">Uncharacterized protein</fullName>
    </submittedName>
</protein>
<proteinExistence type="predicted"/>
<reference evidence="1 2" key="1">
    <citation type="journal article" date="2013" name="Mar. Genomics">
        <title>Expression of sulfatases in Rhodopirellula baltica and the diversity of sulfatases in the genus Rhodopirellula.</title>
        <authorList>
            <person name="Wegner C.E."/>
            <person name="Richter-Heitmann T."/>
            <person name="Klindworth A."/>
            <person name="Klockow C."/>
            <person name="Richter M."/>
            <person name="Achstetter T."/>
            <person name="Glockner F.O."/>
            <person name="Harder J."/>
        </authorList>
    </citation>
    <scope>NUCLEOTIDE SEQUENCE [LARGE SCALE GENOMIC DNA]</scope>
    <source>
        <strain evidence="1 2">SM1</strain>
    </source>
</reference>
<evidence type="ECO:0000313" key="2">
    <source>
        <dbReference type="Proteomes" id="UP000011991"/>
    </source>
</evidence>
<gene>
    <name evidence="1" type="ORF">RMSM_03944</name>
</gene>
<sequence>MTEQHVWKRERRGKIKWRGGTAISKEGYCRWRPLSLRRLSRMRRSAQRHTNCQSKQSDAN</sequence>
<comment type="caution">
    <text evidence="1">The sequence shown here is derived from an EMBL/GenBank/DDBJ whole genome shotgun (WGS) entry which is preliminary data.</text>
</comment>
<dbReference type="EMBL" id="ANOG01000568">
    <property type="protein sequence ID" value="EMI19131.1"/>
    <property type="molecule type" value="Genomic_DNA"/>
</dbReference>
<dbReference type="AlphaFoldDB" id="M5RIV0"/>
<keyword evidence="2" id="KW-1185">Reference proteome</keyword>
<organism evidence="1 2">
    <name type="scientific">Rhodopirellula maiorica SM1</name>
    <dbReference type="NCBI Taxonomy" id="1265738"/>
    <lineage>
        <taxon>Bacteria</taxon>
        <taxon>Pseudomonadati</taxon>
        <taxon>Planctomycetota</taxon>
        <taxon>Planctomycetia</taxon>
        <taxon>Pirellulales</taxon>
        <taxon>Pirellulaceae</taxon>
        <taxon>Novipirellula</taxon>
    </lineage>
</organism>
<accession>M5RIV0</accession>
<evidence type="ECO:0000313" key="1">
    <source>
        <dbReference type="EMBL" id="EMI19131.1"/>
    </source>
</evidence>
<name>M5RIV0_9BACT</name>